<evidence type="ECO:0000256" key="5">
    <source>
        <dbReference type="ARBA" id="ARBA00022801"/>
    </source>
</evidence>
<dbReference type="PROSITE" id="PS51883">
    <property type="entry name" value="OBG"/>
    <property type="match status" value="1"/>
</dbReference>
<comment type="function">
    <text evidence="8">An essential GTPase which binds GTP, GDP and possibly (p)ppGpp with moderate affinity, with high nucleotide exchange rates and a fairly low GTP hydrolysis rate. Plays a role in control of the cell cycle, stress response, ribosome biogenesis and in those bacteria that undergo differentiation, in morphogenesis control.</text>
</comment>
<dbReference type="EMBL" id="CP040749">
    <property type="protein sequence ID" value="QCX40658.1"/>
    <property type="molecule type" value="Genomic_DNA"/>
</dbReference>
<dbReference type="PANTHER" id="PTHR11702">
    <property type="entry name" value="DEVELOPMENTALLY REGULATED GTP-BINDING PROTEIN-RELATED"/>
    <property type="match status" value="1"/>
</dbReference>
<keyword evidence="6 8" id="KW-0460">Magnesium</keyword>
<keyword evidence="12" id="KW-1185">Reference proteome</keyword>
<dbReference type="Proteomes" id="UP000306229">
    <property type="component" value="Chromosome"/>
</dbReference>
<dbReference type="PROSITE" id="PS51710">
    <property type="entry name" value="G_OBG"/>
    <property type="match status" value="1"/>
</dbReference>
<dbReference type="KEGG" id="fbe:FF125_20255"/>
<dbReference type="GO" id="GO:0000287">
    <property type="term" value="F:magnesium ion binding"/>
    <property type="evidence" value="ECO:0007669"/>
    <property type="project" value="InterPro"/>
</dbReference>
<dbReference type="Gene3D" id="2.70.210.12">
    <property type="entry name" value="GTP1/OBG domain"/>
    <property type="match status" value="1"/>
</dbReference>
<evidence type="ECO:0000256" key="6">
    <source>
        <dbReference type="ARBA" id="ARBA00022842"/>
    </source>
</evidence>
<dbReference type="HAMAP" id="MF_01454">
    <property type="entry name" value="GTPase_Obg"/>
    <property type="match status" value="1"/>
</dbReference>
<evidence type="ECO:0000256" key="4">
    <source>
        <dbReference type="ARBA" id="ARBA00022741"/>
    </source>
</evidence>
<comment type="cofactor">
    <cofactor evidence="8">
        <name>Mg(2+)</name>
        <dbReference type="ChEBI" id="CHEBI:18420"/>
    </cofactor>
</comment>
<accession>A0A5B7TWP2</accession>
<dbReference type="GO" id="GO:0042254">
    <property type="term" value="P:ribosome biogenesis"/>
    <property type="evidence" value="ECO:0007669"/>
    <property type="project" value="UniProtKB-UniRule"/>
</dbReference>
<dbReference type="InterPro" id="IPR045086">
    <property type="entry name" value="OBG_GTPase"/>
</dbReference>
<feature type="domain" description="OBG-type G" evidence="9">
    <location>
        <begin position="163"/>
        <end position="329"/>
    </location>
</feature>
<dbReference type="EC" id="3.6.5.-" evidence="8"/>
<comment type="similarity">
    <text evidence="1 8">Belongs to the TRAFAC class OBG-HflX-like GTPase superfamily. OBG GTPase family.</text>
</comment>
<dbReference type="InterPro" id="IPR006169">
    <property type="entry name" value="GTP1_OBG_dom"/>
</dbReference>
<evidence type="ECO:0000256" key="3">
    <source>
        <dbReference type="ARBA" id="ARBA00022723"/>
    </source>
</evidence>
<gene>
    <name evidence="11" type="primary">obgE</name>
    <name evidence="8" type="synonym">obg</name>
    <name evidence="11" type="ORF">FF125_20255</name>
</gene>
<feature type="binding site" evidence="8">
    <location>
        <position position="176"/>
    </location>
    <ligand>
        <name>Mg(2+)</name>
        <dbReference type="ChEBI" id="CHEBI:18420"/>
    </ligand>
</feature>
<feature type="domain" description="Obg" evidence="10">
    <location>
        <begin position="4"/>
        <end position="162"/>
    </location>
</feature>
<dbReference type="FunFam" id="2.70.210.12:FF:000001">
    <property type="entry name" value="GTPase Obg"/>
    <property type="match status" value="1"/>
</dbReference>
<evidence type="ECO:0000313" key="12">
    <source>
        <dbReference type="Proteomes" id="UP000306229"/>
    </source>
</evidence>
<dbReference type="PIRSF" id="PIRSF002401">
    <property type="entry name" value="GTP_bd_Obg/CgtA"/>
    <property type="match status" value="1"/>
</dbReference>
<dbReference type="InterPro" id="IPR014100">
    <property type="entry name" value="GTP-bd_Obg/CgtA"/>
</dbReference>
<feature type="binding site" evidence="8">
    <location>
        <begin position="169"/>
        <end position="176"/>
    </location>
    <ligand>
        <name>GTP</name>
        <dbReference type="ChEBI" id="CHEBI:37565"/>
    </ligand>
</feature>
<dbReference type="SUPFAM" id="SSF82051">
    <property type="entry name" value="Obg GTP-binding protein N-terminal domain"/>
    <property type="match status" value="1"/>
</dbReference>
<dbReference type="Pfam" id="PF01926">
    <property type="entry name" value="MMR_HSR1"/>
    <property type="match status" value="1"/>
</dbReference>
<keyword evidence="2 8" id="KW-0963">Cytoplasm</keyword>
<feature type="binding site" evidence="8">
    <location>
        <begin position="283"/>
        <end position="286"/>
    </location>
    <ligand>
        <name>GTP</name>
        <dbReference type="ChEBI" id="CHEBI:37565"/>
    </ligand>
</feature>
<evidence type="ECO:0000256" key="8">
    <source>
        <dbReference type="HAMAP-Rule" id="MF_01454"/>
    </source>
</evidence>
<dbReference type="RefSeq" id="WP_138951843.1">
    <property type="nucleotide sequence ID" value="NZ_CP040749.1"/>
</dbReference>
<keyword evidence="3 8" id="KW-0479">Metal-binding</keyword>
<dbReference type="InterPro" id="IPR036726">
    <property type="entry name" value="GTP1_OBG_dom_sf"/>
</dbReference>
<dbReference type="SUPFAM" id="SSF52540">
    <property type="entry name" value="P-loop containing nucleoside triphosphate hydrolases"/>
    <property type="match status" value="1"/>
</dbReference>
<dbReference type="OrthoDB" id="9807318at2"/>
<sequence>MVEGNFVDYIKIHAASGNGGKGSVHLHREKFIQKGGPDGGDGGRGGHIIVRGNKNMWTLVHLKFKKHFKAEHGGGGSKSRSTGKDGDDVYIDVPLGTILRDGETQDIIFEITEDGEERILVEGGMGGRGNWHFKTPTNQTPRYAQPGVEGEDGWFQMELKLLADVGLVGFPNAGKSTLLSVMTSAKPKIADYAFTTLKPSLGIVEYREFQSFVMADIPGIIEGAAEGKGLGHRFLRHIERNSTLLFLIPADSDDINEEYKILLNELKKHNPELLDKDRLLAISKSDMLDDELKAEIKKDLPEDVDHIFISAITQVGLTELKDKLWKMLND</sequence>
<dbReference type="NCBIfam" id="NF008956">
    <property type="entry name" value="PRK12299.1"/>
    <property type="match status" value="1"/>
</dbReference>
<dbReference type="NCBIfam" id="NF008955">
    <property type="entry name" value="PRK12297.1"/>
    <property type="match status" value="1"/>
</dbReference>
<feature type="binding site" evidence="8">
    <location>
        <begin position="310"/>
        <end position="312"/>
    </location>
    <ligand>
        <name>GTP</name>
        <dbReference type="ChEBI" id="CHEBI:37565"/>
    </ligand>
</feature>
<dbReference type="CDD" id="cd01898">
    <property type="entry name" value="Obg"/>
    <property type="match status" value="1"/>
</dbReference>
<proteinExistence type="inferred from homology"/>
<dbReference type="InterPro" id="IPR027417">
    <property type="entry name" value="P-loop_NTPase"/>
</dbReference>
<dbReference type="PROSITE" id="PS00905">
    <property type="entry name" value="GTP1_OBG"/>
    <property type="match status" value="1"/>
</dbReference>
<dbReference type="NCBIfam" id="TIGR02729">
    <property type="entry name" value="Obg_CgtA"/>
    <property type="match status" value="1"/>
</dbReference>
<keyword evidence="5 8" id="KW-0378">Hydrolase</keyword>
<keyword evidence="4 8" id="KW-0547">Nucleotide-binding</keyword>
<dbReference type="Pfam" id="PF01018">
    <property type="entry name" value="GTP1_OBG"/>
    <property type="match status" value="1"/>
</dbReference>
<dbReference type="Gene3D" id="3.40.50.300">
    <property type="entry name" value="P-loop containing nucleotide triphosphate hydrolases"/>
    <property type="match status" value="1"/>
</dbReference>
<dbReference type="GO" id="GO:0043022">
    <property type="term" value="F:ribosome binding"/>
    <property type="evidence" value="ECO:0007669"/>
    <property type="project" value="UniProtKB-ARBA"/>
</dbReference>
<reference evidence="11 12" key="1">
    <citation type="submission" date="2019-05" db="EMBL/GenBank/DDBJ databases">
        <title>Algicella ahnfeltiae gen. nov., sp. nov., a novel marine bacterium of the family Flavobacteriaceae isolated from a red alga.</title>
        <authorList>
            <person name="Nedashkovskaya O.I."/>
            <person name="Kukhlevskiy A.D."/>
            <person name="Kim S.-G."/>
            <person name="Zhukova N.V."/>
            <person name="Mikhailov V.V."/>
        </authorList>
    </citation>
    <scope>NUCLEOTIDE SEQUENCE [LARGE SCALE GENOMIC DNA]</scope>
    <source>
        <strain evidence="11 12">10Alg115</strain>
    </source>
</reference>
<keyword evidence="7 8" id="KW-0342">GTP-binding</keyword>
<dbReference type="InterPro" id="IPR006073">
    <property type="entry name" value="GTP-bd"/>
</dbReference>
<comment type="subunit">
    <text evidence="8">Monomer.</text>
</comment>
<feature type="binding site" evidence="8">
    <location>
        <begin position="194"/>
        <end position="198"/>
    </location>
    <ligand>
        <name>GTP</name>
        <dbReference type="ChEBI" id="CHEBI:37565"/>
    </ligand>
</feature>
<dbReference type="InterPro" id="IPR006074">
    <property type="entry name" value="GTP1-OBG_CS"/>
</dbReference>
<dbReference type="GO" id="GO:0003924">
    <property type="term" value="F:GTPase activity"/>
    <property type="evidence" value="ECO:0007669"/>
    <property type="project" value="UniProtKB-UniRule"/>
</dbReference>
<organism evidence="11 12">
    <name type="scientific">Aureibaculum algae</name>
    <dbReference type="NCBI Taxonomy" id="2584122"/>
    <lineage>
        <taxon>Bacteria</taxon>
        <taxon>Pseudomonadati</taxon>
        <taxon>Bacteroidota</taxon>
        <taxon>Flavobacteriia</taxon>
        <taxon>Flavobacteriales</taxon>
        <taxon>Flavobacteriaceae</taxon>
        <taxon>Aureibaculum</taxon>
    </lineage>
</organism>
<evidence type="ECO:0000259" key="9">
    <source>
        <dbReference type="PROSITE" id="PS51710"/>
    </source>
</evidence>
<evidence type="ECO:0000256" key="1">
    <source>
        <dbReference type="ARBA" id="ARBA00007699"/>
    </source>
</evidence>
<dbReference type="GO" id="GO:0005525">
    <property type="term" value="F:GTP binding"/>
    <property type="evidence" value="ECO:0007669"/>
    <property type="project" value="UniProtKB-UniRule"/>
</dbReference>
<evidence type="ECO:0000256" key="2">
    <source>
        <dbReference type="ARBA" id="ARBA00022490"/>
    </source>
</evidence>
<evidence type="ECO:0000313" key="11">
    <source>
        <dbReference type="EMBL" id="QCX40658.1"/>
    </source>
</evidence>
<feature type="binding site" evidence="8">
    <location>
        <position position="196"/>
    </location>
    <ligand>
        <name>Mg(2+)</name>
        <dbReference type="ChEBI" id="CHEBI:18420"/>
    </ligand>
</feature>
<protein>
    <recommendedName>
        <fullName evidence="8">GTPase Obg</fullName>
        <ecNumber evidence="8">3.6.5.-</ecNumber>
    </recommendedName>
    <alternativeName>
        <fullName evidence="8">GTP-binding protein Obg</fullName>
    </alternativeName>
</protein>
<name>A0A5B7TWP2_9FLAO</name>
<evidence type="ECO:0000256" key="7">
    <source>
        <dbReference type="ARBA" id="ARBA00023134"/>
    </source>
</evidence>
<feature type="binding site" evidence="8">
    <location>
        <begin position="216"/>
        <end position="219"/>
    </location>
    <ligand>
        <name>GTP</name>
        <dbReference type="ChEBI" id="CHEBI:37565"/>
    </ligand>
</feature>
<dbReference type="AlphaFoldDB" id="A0A5B7TWP2"/>
<dbReference type="PANTHER" id="PTHR11702:SF31">
    <property type="entry name" value="MITOCHONDRIAL RIBOSOME-ASSOCIATED GTPASE 2"/>
    <property type="match status" value="1"/>
</dbReference>
<dbReference type="InterPro" id="IPR031167">
    <property type="entry name" value="G_OBG"/>
</dbReference>
<dbReference type="PRINTS" id="PR00326">
    <property type="entry name" value="GTP1OBG"/>
</dbReference>
<evidence type="ECO:0000259" key="10">
    <source>
        <dbReference type="PROSITE" id="PS51883"/>
    </source>
</evidence>
<comment type="subcellular location">
    <subcellularLocation>
        <location evidence="8">Cytoplasm</location>
    </subcellularLocation>
</comment>
<dbReference type="GO" id="GO:0005737">
    <property type="term" value="C:cytoplasm"/>
    <property type="evidence" value="ECO:0007669"/>
    <property type="project" value="UniProtKB-SubCell"/>
</dbReference>